<evidence type="ECO:0000256" key="5">
    <source>
        <dbReference type="ARBA" id="ARBA00023008"/>
    </source>
</evidence>
<dbReference type="Proteomes" id="UP000813463">
    <property type="component" value="Chromosome 3"/>
</dbReference>
<dbReference type="InterPro" id="IPR049947">
    <property type="entry name" value="Cu_Am_Ox_Cu-bd"/>
</dbReference>
<comment type="cofactor">
    <cofactor evidence="8">
        <name>Cu cation</name>
        <dbReference type="ChEBI" id="CHEBI:23378"/>
    </cofactor>
    <text evidence="8">Contains 1 topaquinone per subunit.</text>
</comment>
<reference evidence="14" key="2">
    <citation type="submission" date="2025-08" db="UniProtKB">
        <authorList>
            <consortium name="RefSeq"/>
        </authorList>
    </citation>
    <scope>IDENTIFICATION</scope>
    <source>
        <tissue evidence="14">Leaf</tissue>
    </source>
</reference>
<protein>
    <recommendedName>
        <fullName evidence="8">Amine oxidase</fullName>
        <ecNumber evidence="8">1.4.3.-</ecNumber>
    </recommendedName>
</protein>
<dbReference type="GO" id="GO:0005507">
    <property type="term" value="F:copper ion binding"/>
    <property type="evidence" value="ECO:0000318"/>
    <property type="project" value="GO_Central"/>
</dbReference>
<feature type="domain" description="Copper amine oxidase N2-terminal" evidence="11">
    <location>
        <begin position="24"/>
        <end position="110"/>
    </location>
</feature>
<dbReference type="PROSITE" id="PS01165">
    <property type="entry name" value="COPPER_AMINE_OXID_2"/>
    <property type="match status" value="1"/>
</dbReference>
<comment type="PTM">
    <text evidence="7 8">Topaquinone (TPQ) is generated by copper-dependent autoxidation of a specific tyrosyl residue.</text>
</comment>
<keyword evidence="3 6" id="KW-0801">TPQ</keyword>
<evidence type="ECO:0000256" key="8">
    <source>
        <dbReference type="RuleBase" id="RU000672"/>
    </source>
</evidence>
<dbReference type="InterPro" id="IPR016182">
    <property type="entry name" value="Cu_amine_oxidase_N-reg"/>
</dbReference>
<evidence type="ECO:0000259" key="12">
    <source>
        <dbReference type="Pfam" id="PF02728"/>
    </source>
</evidence>
<reference evidence="13" key="1">
    <citation type="journal article" date="2021" name="Nat. Commun.">
        <title>Genomic analyses provide insights into spinach domestication and the genetic basis of agronomic traits.</title>
        <authorList>
            <person name="Cai X."/>
            <person name="Sun X."/>
            <person name="Xu C."/>
            <person name="Sun H."/>
            <person name="Wang X."/>
            <person name="Ge C."/>
            <person name="Zhang Z."/>
            <person name="Wang Q."/>
            <person name="Fei Z."/>
            <person name="Jiao C."/>
            <person name="Wang Q."/>
        </authorList>
    </citation>
    <scope>NUCLEOTIDE SEQUENCE [LARGE SCALE GENOMIC DNA]</scope>
    <source>
        <strain evidence="13">cv. Varoflay</strain>
    </source>
</reference>
<keyword evidence="4 8" id="KW-0560">Oxidoreductase</keyword>
<dbReference type="InterPro" id="IPR015800">
    <property type="entry name" value="Cu_amine_oxidase_N2"/>
</dbReference>
<dbReference type="RefSeq" id="XP_021860202.2">
    <property type="nucleotide sequence ID" value="XM_022004510.2"/>
</dbReference>
<feature type="active site" description="Schiff-base intermediate with substrate; via topaquinone" evidence="6">
    <location>
        <position position="405"/>
    </location>
</feature>
<feature type="modified residue" description="2',4',5'-topaquinone" evidence="7">
    <location>
        <position position="405"/>
    </location>
</feature>
<dbReference type="Gene3D" id="2.70.98.20">
    <property type="entry name" value="Copper amine oxidase, catalytic domain"/>
    <property type="match status" value="1"/>
</dbReference>
<evidence type="ECO:0000256" key="2">
    <source>
        <dbReference type="ARBA" id="ARBA00022723"/>
    </source>
</evidence>
<dbReference type="InterPro" id="IPR015802">
    <property type="entry name" value="Cu_amine_oxidase_N3"/>
</dbReference>
<evidence type="ECO:0000259" key="10">
    <source>
        <dbReference type="Pfam" id="PF01179"/>
    </source>
</evidence>
<dbReference type="GeneID" id="110799282"/>
<feature type="chain" id="PRO_5045978293" description="Amine oxidase" evidence="9">
    <location>
        <begin position="22"/>
        <end position="657"/>
    </location>
</feature>
<evidence type="ECO:0000256" key="1">
    <source>
        <dbReference type="ARBA" id="ARBA00007983"/>
    </source>
</evidence>
<feature type="domain" description="Copper amine oxidase N3-terminal" evidence="12">
    <location>
        <begin position="125"/>
        <end position="218"/>
    </location>
</feature>
<dbReference type="AlphaFoldDB" id="A0A9R0J2K5"/>
<dbReference type="Gene3D" id="3.10.450.40">
    <property type="match status" value="2"/>
</dbReference>
<dbReference type="KEGG" id="soe:110799282"/>
<evidence type="ECO:0000256" key="6">
    <source>
        <dbReference type="PIRSR" id="PIRSR600269-50"/>
    </source>
</evidence>
<dbReference type="Pfam" id="PF02727">
    <property type="entry name" value="Cu_amine_oxidN2"/>
    <property type="match status" value="1"/>
</dbReference>
<dbReference type="SUPFAM" id="SSF49998">
    <property type="entry name" value="Amine oxidase catalytic domain"/>
    <property type="match status" value="1"/>
</dbReference>
<dbReference type="InterPro" id="IPR049948">
    <property type="entry name" value="Cu_Am_ox_TPQ-bd"/>
</dbReference>
<evidence type="ECO:0000256" key="4">
    <source>
        <dbReference type="ARBA" id="ARBA00023002"/>
    </source>
</evidence>
<dbReference type="PANTHER" id="PTHR10638">
    <property type="entry name" value="COPPER AMINE OXIDASE"/>
    <property type="match status" value="1"/>
</dbReference>
<feature type="domain" description="Copper amine oxidase catalytic" evidence="10">
    <location>
        <begin position="246"/>
        <end position="651"/>
    </location>
</feature>
<dbReference type="EC" id="1.4.3.-" evidence="8"/>
<keyword evidence="2 8" id="KW-0479">Metal-binding</keyword>
<dbReference type="GO" id="GO:0008131">
    <property type="term" value="F:primary methylamine oxidase activity"/>
    <property type="evidence" value="ECO:0000318"/>
    <property type="project" value="GO_Central"/>
</dbReference>
<dbReference type="InterPro" id="IPR000269">
    <property type="entry name" value="Cu_amine_oxidase"/>
</dbReference>
<dbReference type="GO" id="GO:0009753">
    <property type="term" value="P:response to jasmonic acid"/>
    <property type="evidence" value="ECO:0000318"/>
    <property type="project" value="GO_Central"/>
</dbReference>
<dbReference type="InterPro" id="IPR015798">
    <property type="entry name" value="Cu_amine_oxidase_C"/>
</dbReference>
<evidence type="ECO:0000313" key="14">
    <source>
        <dbReference type="RefSeq" id="XP_021860202.2"/>
    </source>
</evidence>
<feature type="signal peptide" evidence="9">
    <location>
        <begin position="1"/>
        <end position="21"/>
    </location>
</feature>
<feature type="active site" description="Proton acceptor" evidence="6">
    <location>
        <position position="317"/>
    </location>
</feature>
<dbReference type="GO" id="GO:0009308">
    <property type="term" value="P:amine metabolic process"/>
    <property type="evidence" value="ECO:0000318"/>
    <property type="project" value="GO_Central"/>
</dbReference>
<dbReference type="PROSITE" id="PS01164">
    <property type="entry name" value="COPPER_AMINE_OXID_1"/>
    <property type="match status" value="1"/>
</dbReference>
<evidence type="ECO:0000256" key="7">
    <source>
        <dbReference type="PIRSR" id="PIRSR600269-51"/>
    </source>
</evidence>
<dbReference type="Pfam" id="PF02728">
    <property type="entry name" value="Cu_amine_oxidN3"/>
    <property type="match status" value="1"/>
</dbReference>
<keyword evidence="9" id="KW-0732">Signal</keyword>
<comment type="similarity">
    <text evidence="1 8">Belongs to the copper/topaquinone oxidase family.</text>
</comment>
<dbReference type="InterPro" id="IPR036460">
    <property type="entry name" value="Cu_amine_oxidase_C_sf"/>
</dbReference>
<dbReference type="GO" id="GO:0048038">
    <property type="term" value="F:quinone binding"/>
    <property type="evidence" value="ECO:0007669"/>
    <property type="project" value="InterPro"/>
</dbReference>
<organism evidence="13 14">
    <name type="scientific">Spinacia oleracea</name>
    <name type="common">Spinach</name>
    <dbReference type="NCBI Taxonomy" id="3562"/>
    <lineage>
        <taxon>Eukaryota</taxon>
        <taxon>Viridiplantae</taxon>
        <taxon>Streptophyta</taxon>
        <taxon>Embryophyta</taxon>
        <taxon>Tracheophyta</taxon>
        <taxon>Spermatophyta</taxon>
        <taxon>Magnoliopsida</taxon>
        <taxon>eudicotyledons</taxon>
        <taxon>Gunneridae</taxon>
        <taxon>Pentapetalae</taxon>
        <taxon>Caryophyllales</taxon>
        <taxon>Chenopodiaceae</taxon>
        <taxon>Chenopodioideae</taxon>
        <taxon>Anserineae</taxon>
        <taxon>Spinacia</taxon>
    </lineage>
</organism>
<dbReference type="SUPFAM" id="SSF54416">
    <property type="entry name" value="Amine oxidase N-terminal region"/>
    <property type="match status" value="2"/>
</dbReference>
<dbReference type="Pfam" id="PF01179">
    <property type="entry name" value="Cu_amine_oxid"/>
    <property type="match status" value="1"/>
</dbReference>
<evidence type="ECO:0000259" key="11">
    <source>
        <dbReference type="Pfam" id="PF02727"/>
    </source>
</evidence>
<evidence type="ECO:0000256" key="3">
    <source>
        <dbReference type="ARBA" id="ARBA00022772"/>
    </source>
</evidence>
<gene>
    <name evidence="14" type="primary">LOC110799282</name>
</gene>
<sequence length="657" mass="74974">MNISIILLLLIVALNFSITQSFQHPLDPLSPKEINEIRVIIEKSHLKTLKNLTYHFVDVDEPEKDDVLHWLSSSSSSSSSSRKTKLLPRRAKVVVIGGGQTRELVVDLSKRLIVLDHVYKGHGYPPLTFEELLQASLLTQKDPRFLESLSRRNLKGSQVSCLPLTKGWFGEHVSTRGVKITCFYRNGTTNIYARPINGITILFDLELMKVTTYMDRYRAPLPKAKGTEFHSRPVQPGPSYPNITNSKFSIQGNLVTWGDWKFHVAFNSRAGTIISAASIFDGKENKYRRVLYRGHVSETFVPYMDSTEDWYYRTFMDVGEFGFGKAADSLQPLVDCPGNARFMDGYLVDAFGMPNLLPRAICVFQRYSGDVAWRHTEIGVPGRVIRNGEPEVTLVVRMIATVGNYDYILDWEFRQTGSITVGVGLTGVLEMKATSYTSMDQVTEEMYGTMVAPNTIAINHDHFLTYYLDLDVDGNENSFMRSSLQSERVRRMSTPRKSYWNVKKKIFKREAEARIRLSSKPAQLMVVNSNKKTNVGNPVGYQLITGQPAYSLLADDDYPQIRTAYTKYQVWVTPYSKSERWAAGFYADQSHGDDGLTVWTRRNRKIENKDIVLWYTMGFHHVPCQEDFPIMATLRSSFELRPTNFFDQNPITYKVKS</sequence>
<dbReference type="PANTHER" id="PTHR10638:SF40">
    <property type="entry name" value="PRIMARY AMINE OXIDASE 1"/>
    <property type="match status" value="1"/>
</dbReference>
<name>A0A9R0J2K5_SPIOL</name>
<evidence type="ECO:0000256" key="9">
    <source>
        <dbReference type="SAM" id="SignalP"/>
    </source>
</evidence>
<keyword evidence="5 8" id="KW-0186">Copper</keyword>
<evidence type="ECO:0000313" key="13">
    <source>
        <dbReference type="Proteomes" id="UP000813463"/>
    </source>
</evidence>
<accession>A0A9R0J2K5</accession>
<keyword evidence="13" id="KW-1185">Reference proteome</keyword>
<proteinExistence type="inferred from homology"/>